<reference evidence="2" key="1">
    <citation type="submission" date="2016-10" db="EMBL/GenBank/DDBJ databases">
        <authorList>
            <person name="Varghese N."/>
            <person name="Submissions S."/>
        </authorList>
    </citation>
    <scope>NUCLEOTIDE SEQUENCE [LARGE SCALE GENOMIC DNA]</scope>
    <source>
        <strain evidence="2">DSM 45079</strain>
    </source>
</reference>
<dbReference type="Pfam" id="PF14081">
    <property type="entry name" value="DUF4262"/>
    <property type="match status" value="1"/>
</dbReference>
<dbReference type="EMBL" id="LT629791">
    <property type="protein sequence ID" value="SDU40257.1"/>
    <property type="molecule type" value="Genomic_DNA"/>
</dbReference>
<dbReference type="AlphaFoldDB" id="A0A1H2I7Y5"/>
<keyword evidence="2" id="KW-1185">Reference proteome</keyword>
<dbReference type="OrthoDB" id="511192at2"/>
<dbReference type="RefSeq" id="WP_046767869.1">
    <property type="nucleotide sequence ID" value="NZ_KQ061223.1"/>
</dbReference>
<protein>
    <recommendedName>
        <fullName evidence="3">DUF4262 domain-containing protein</fullName>
    </recommendedName>
</protein>
<evidence type="ECO:0000313" key="2">
    <source>
        <dbReference type="Proteomes" id="UP000182977"/>
    </source>
</evidence>
<dbReference type="Proteomes" id="UP000182977">
    <property type="component" value="Chromosome I"/>
</dbReference>
<organism evidence="1 2">
    <name type="scientific">Jiangella alkaliphila</name>
    <dbReference type="NCBI Taxonomy" id="419479"/>
    <lineage>
        <taxon>Bacteria</taxon>
        <taxon>Bacillati</taxon>
        <taxon>Actinomycetota</taxon>
        <taxon>Actinomycetes</taxon>
        <taxon>Jiangellales</taxon>
        <taxon>Jiangellaceae</taxon>
        <taxon>Jiangella</taxon>
    </lineage>
</organism>
<evidence type="ECO:0008006" key="3">
    <source>
        <dbReference type="Google" id="ProtNLM"/>
    </source>
</evidence>
<proteinExistence type="predicted"/>
<dbReference type="STRING" id="419479.SAMN04488563_1508"/>
<name>A0A1H2I7Y5_9ACTN</name>
<sequence length="163" mass="18290">MALGTCTPLQRQQWQDQEDAWLRDTVRRHGWAVQYAAGAPPFAYTVGLWSLGHPELLVYGLDLQASAWVLNQFGDKIRDGERFGPGRPLRLTGWSHRLQLFPFHDGDDPPVLGSAQRYYDRDAGDPVPALQLFWDDAGGRFPWDDGYDLPGGLQPAPRPHTPG</sequence>
<gene>
    <name evidence="1" type="ORF">SAMN04488563_1508</name>
</gene>
<evidence type="ECO:0000313" key="1">
    <source>
        <dbReference type="EMBL" id="SDU40257.1"/>
    </source>
</evidence>
<accession>A0A1H2I7Y5</accession>
<dbReference type="InterPro" id="IPR025358">
    <property type="entry name" value="DUF4262"/>
</dbReference>